<evidence type="ECO:0000259" key="1">
    <source>
        <dbReference type="SMART" id="SM00849"/>
    </source>
</evidence>
<dbReference type="SUPFAM" id="SSF56281">
    <property type="entry name" value="Metallo-hydrolase/oxidoreductase"/>
    <property type="match status" value="1"/>
</dbReference>
<organism evidence="2 3">
    <name type="scientific">Deinobacterium chartae</name>
    <dbReference type="NCBI Taxonomy" id="521158"/>
    <lineage>
        <taxon>Bacteria</taxon>
        <taxon>Thermotogati</taxon>
        <taxon>Deinococcota</taxon>
        <taxon>Deinococci</taxon>
        <taxon>Deinococcales</taxon>
        <taxon>Deinococcaceae</taxon>
        <taxon>Deinobacterium</taxon>
    </lineage>
</organism>
<dbReference type="PANTHER" id="PTHR42951">
    <property type="entry name" value="METALLO-BETA-LACTAMASE DOMAIN-CONTAINING"/>
    <property type="match status" value="1"/>
</dbReference>
<name>A0A841HZ50_9DEIO</name>
<proteinExistence type="predicted"/>
<dbReference type="InterPro" id="IPR001279">
    <property type="entry name" value="Metallo-B-lactamas"/>
</dbReference>
<sequence length="257" mass="28317">MNTSFPVQAVRLASPLGRRFGQSVWVYRYRDLLIDSGPPGTAARLRALPIARQAHAVLLTHHHEDHAGGAYALKVPVYAARPTLELLSAPQRIRLYRRLVWGTPRPLRVQLAPAGLPLRWIPTPGHSPDHHALFDAGEGVLFSGDAYLGVRARMGMPGYDFAALLRSLEDLIRLEPRVMYCAHAGRVERPVQRLQAKRDWLLEMQARAVALRAQGRSFAGVLRELLGPEGLDAFASGGELSKTVVLRSALEAAGQRP</sequence>
<dbReference type="InterPro" id="IPR036866">
    <property type="entry name" value="RibonucZ/Hydroxyglut_hydro"/>
</dbReference>
<accession>A0A841HZ50</accession>
<feature type="domain" description="Metallo-beta-lactamase" evidence="1">
    <location>
        <begin position="21"/>
        <end position="183"/>
    </location>
</feature>
<gene>
    <name evidence="2" type="ORF">HNR42_001367</name>
</gene>
<comment type="caution">
    <text evidence="2">The sequence shown here is derived from an EMBL/GenBank/DDBJ whole genome shotgun (WGS) entry which is preliminary data.</text>
</comment>
<dbReference type="Proteomes" id="UP000569951">
    <property type="component" value="Unassembled WGS sequence"/>
</dbReference>
<reference evidence="2 3" key="1">
    <citation type="submission" date="2020-08" db="EMBL/GenBank/DDBJ databases">
        <title>Genomic Encyclopedia of Type Strains, Phase IV (KMG-IV): sequencing the most valuable type-strain genomes for metagenomic binning, comparative biology and taxonomic classification.</title>
        <authorList>
            <person name="Goeker M."/>
        </authorList>
    </citation>
    <scope>NUCLEOTIDE SEQUENCE [LARGE SCALE GENOMIC DNA]</scope>
    <source>
        <strain evidence="2 3">DSM 21458</strain>
    </source>
</reference>
<dbReference type="RefSeq" id="WP_183985874.1">
    <property type="nucleotide sequence ID" value="NZ_JACHHG010000004.1"/>
</dbReference>
<keyword evidence="2" id="KW-0378">Hydrolase</keyword>
<dbReference type="Gene3D" id="3.60.15.10">
    <property type="entry name" value="Ribonuclease Z/Hydroxyacylglutathione hydrolase-like"/>
    <property type="match status" value="1"/>
</dbReference>
<dbReference type="SMART" id="SM00849">
    <property type="entry name" value="Lactamase_B"/>
    <property type="match status" value="1"/>
</dbReference>
<protein>
    <submittedName>
        <fullName evidence="2">Glyoxylase-like metal-dependent hydrolase (Beta-lactamase superfamily II)</fullName>
    </submittedName>
</protein>
<dbReference type="InterPro" id="IPR050855">
    <property type="entry name" value="NDM-1-like"/>
</dbReference>
<dbReference type="Pfam" id="PF00753">
    <property type="entry name" value="Lactamase_B"/>
    <property type="match status" value="1"/>
</dbReference>
<dbReference type="PANTHER" id="PTHR42951:SF22">
    <property type="entry name" value="METALLO BETA-LACTAMASE SUPERFAMILY LIPOPROTEIN"/>
    <property type="match status" value="1"/>
</dbReference>
<dbReference type="AlphaFoldDB" id="A0A841HZ50"/>
<evidence type="ECO:0000313" key="3">
    <source>
        <dbReference type="Proteomes" id="UP000569951"/>
    </source>
</evidence>
<evidence type="ECO:0000313" key="2">
    <source>
        <dbReference type="EMBL" id="MBB6097944.1"/>
    </source>
</evidence>
<dbReference type="GO" id="GO:0016787">
    <property type="term" value="F:hydrolase activity"/>
    <property type="evidence" value="ECO:0007669"/>
    <property type="project" value="UniProtKB-KW"/>
</dbReference>
<dbReference type="EMBL" id="JACHHG010000004">
    <property type="protein sequence ID" value="MBB6097944.1"/>
    <property type="molecule type" value="Genomic_DNA"/>
</dbReference>
<keyword evidence="3" id="KW-1185">Reference proteome</keyword>